<dbReference type="Pfam" id="PF00106">
    <property type="entry name" value="adh_short"/>
    <property type="match status" value="1"/>
</dbReference>
<reference evidence="2" key="1">
    <citation type="journal article" date="2020" name="Cell">
        <title>Large-Scale Comparative Analyses of Tick Genomes Elucidate Their Genetic Diversity and Vector Capacities.</title>
        <authorList>
            <consortium name="Tick Genome and Microbiome Consortium (TIGMIC)"/>
            <person name="Jia N."/>
            <person name="Wang J."/>
            <person name="Shi W."/>
            <person name="Du L."/>
            <person name="Sun Y."/>
            <person name="Zhan W."/>
            <person name="Jiang J.F."/>
            <person name="Wang Q."/>
            <person name="Zhang B."/>
            <person name="Ji P."/>
            <person name="Bell-Sakyi L."/>
            <person name="Cui X.M."/>
            <person name="Yuan T.T."/>
            <person name="Jiang B.G."/>
            <person name="Yang W.F."/>
            <person name="Lam T.T."/>
            <person name="Chang Q.C."/>
            <person name="Ding S.J."/>
            <person name="Wang X.J."/>
            <person name="Zhu J.G."/>
            <person name="Ruan X.D."/>
            <person name="Zhao L."/>
            <person name="Wei J.T."/>
            <person name="Ye R.Z."/>
            <person name="Que T.C."/>
            <person name="Du C.H."/>
            <person name="Zhou Y.H."/>
            <person name="Cheng J.X."/>
            <person name="Dai P.F."/>
            <person name="Guo W.B."/>
            <person name="Han X.H."/>
            <person name="Huang E.J."/>
            <person name="Li L.F."/>
            <person name="Wei W."/>
            <person name="Gao Y.C."/>
            <person name="Liu J.Z."/>
            <person name="Shao H.Z."/>
            <person name="Wang X."/>
            <person name="Wang C.C."/>
            <person name="Yang T.C."/>
            <person name="Huo Q.B."/>
            <person name="Li W."/>
            <person name="Chen H.Y."/>
            <person name="Chen S.E."/>
            <person name="Zhou L.G."/>
            <person name="Ni X.B."/>
            <person name="Tian J.H."/>
            <person name="Sheng Y."/>
            <person name="Liu T."/>
            <person name="Pan Y.S."/>
            <person name="Xia L.Y."/>
            <person name="Li J."/>
            <person name="Zhao F."/>
            <person name="Cao W.C."/>
        </authorList>
    </citation>
    <scope>NUCLEOTIDE SEQUENCE</scope>
    <source>
        <strain evidence="2">Rmic-2018</strain>
    </source>
</reference>
<proteinExistence type="predicted"/>
<comment type="caution">
    <text evidence="2">The sequence shown here is derived from an EMBL/GenBank/DDBJ whole genome shotgun (WGS) entry which is preliminary data.</text>
</comment>
<keyword evidence="1" id="KW-0812">Transmembrane</keyword>
<dbReference type="VEuPathDB" id="VectorBase:LOC119182202"/>
<dbReference type="AlphaFoldDB" id="A0A9J6E896"/>
<dbReference type="PANTHER" id="PTHR43313">
    <property type="entry name" value="SHORT-CHAIN DEHYDROGENASE/REDUCTASE FAMILY 9C"/>
    <property type="match status" value="1"/>
</dbReference>
<dbReference type="InterPro" id="IPR002347">
    <property type="entry name" value="SDR_fam"/>
</dbReference>
<gene>
    <name evidence="2" type="ORF">HPB51_006881</name>
</gene>
<dbReference type="SUPFAM" id="SSF51735">
    <property type="entry name" value="NAD(P)-binding Rossmann-fold domains"/>
    <property type="match status" value="1"/>
</dbReference>
<dbReference type="PANTHER" id="PTHR43313:SF36">
    <property type="entry name" value="D-BETA-HYDROXYBUTYRATE DEHYDROGENASE, MITOCHONDRIAL"/>
    <property type="match status" value="1"/>
</dbReference>
<dbReference type="EMBL" id="JABSTU010000005">
    <property type="protein sequence ID" value="KAH8030449.1"/>
    <property type="molecule type" value="Genomic_DNA"/>
</dbReference>
<feature type="transmembrane region" description="Helical" evidence="1">
    <location>
        <begin position="37"/>
        <end position="54"/>
    </location>
</feature>
<name>A0A9J6E896_RHIMP</name>
<evidence type="ECO:0000256" key="1">
    <source>
        <dbReference type="SAM" id="Phobius"/>
    </source>
</evidence>
<keyword evidence="1" id="KW-0472">Membrane</keyword>
<evidence type="ECO:0000313" key="3">
    <source>
        <dbReference type="Proteomes" id="UP000821866"/>
    </source>
</evidence>
<dbReference type="GO" id="GO:0016491">
    <property type="term" value="F:oxidoreductase activity"/>
    <property type="evidence" value="ECO:0007669"/>
    <property type="project" value="TreeGrafter"/>
</dbReference>
<dbReference type="Proteomes" id="UP000821866">
    <property type="component" value="Chromosome 3"/>
</dbReference>
<protein>
    <submittedName>
        <fullName evidence="2">Uncharacterized protein</fullName>
    </submittedName>
</protein>
<organism evidence="2 3">
    <name type="scientific">Rhipicephalus microplus</name>
    <name type="common">Cattle tick</name>
    <name type="synonym">Boophilus microplus</name>
    <dbReference type="NCBI Taxonomy" id="6941"/>
    <lineage>
        <taxon>Eukaryota</taxon>
        <taxon>Metazoa</taxon>
        <taxon>Ecdysozoa</taxon>
        <taxon>Arthropoda</taxon>
        <taxon>Chelicerata</taxon>
        <taxon>Arachnida</taxon>
        <taxon>Acari</taxon>
        <taxon>Parasitiformes</taxon>
        <taxon>Ixodida</taxon>
        <taxon>Ixodoidea</taxon>
        <taxon>Ixodidae</taxon>
        <taxon>Rhipicephalinae</taxon>
        <taxon>Rhipicephalus</taxon>
        <taxon>Boophilus</taxon>
    </lineage>
</organism>
<keyword evidence="3" id="KW-1185">Reference proteome</keyword>
<evidence type="ECO:0000313" key="2">
    <source>
        <dbReference type="EMBL" id="KAH8030449.1"/>
    </source>
</evidence>
<dbReference type="Gene3D" id="3.40.50.720">
    <property type="entry name" value="NAD(P)-binding Rossmann-like Domain"/>
    <property type="match status" value="1"/>
</dbReference>
<dbReference type="InterPro" id="IPR036291">
    <property type="entry name" value="NAD(P)-bd_dom_sf"/>
</dbReference>
<sequence>MSRTESTLLSGRPSTVTSPDVAVETTTRRHHVNNAPLVFFTGCSLFVFVVISVTPPLAYAASWIGHVVFAVAIGFCLKRHLATRLGRKLPVTGKAVFVSGCDTGLGQVIALGLQKKGFIVFAGCLDPNSEGSRNLIAHSIAVLHVDYLKHDTIVRAYDEIKNRLEGRALWGVVANAGVACYGETEWIRYKEIQRVIDVNILGTLKFVLFGLPHIKSSHGRIVFITGLQGELLSLPGMVIGSATTAALCSYADGLRRELAKFNIQVCTVEPAFYKTQMTDPTEVTQALNDVTHKLPNLVKEEYGCSYLDNFTFTFAKRLKRFSRQNFDEISAAVAKALLCNETNVRYRCCGMRQSLTWTVLEFLPLKICDFFLILQFTPRAALAGNIRVRNIIVQPLPNDDPAVTTSDNKPLDHMETVQPTFQTPPIIKPQYRF</sequence>
<reference evidence="2" key="2">
    <citation type="submission" date="2021-09" db="EMBL/GenBank/DDBJ databases">
        <authorList>
            <person name="Jia N."/>
            <person name="Wang J."/>
            <person name="Shi W."/>
            <person name="Du L."/>
            <person name="Sun Y."/>
            <person name="Zhan W."/>
            <person name="Jiang J."/>
            <person name="Wang Q."/>
            <person name="Zhang B."/>
            <person name="Ji P."/>
            <person name="Sakyi L.B."/>
            <person name="Cui X."/>
            <person name="Yuan T."/>
            <person name="Jiang B."/>
            <person name="Yang W."/>
            <person name="Lam T.T.-Y."/>
            <person name="Chang Q."/>
            <person name="Ding S."/>
            <person name="Wang X."/>
            <person name="Zhu J."/>
            <person name="Ruan X."/>
            <person name="Zhao L."/>
            <person name="Wei J."/>
            <person name="Que T."/>
            <person name="Du C."/>
            <person name="Cheng J."/>
            <person name="Dai P."/>
            <person name="Han X."/>
            <person name="Huang E."/>
            <person name="Gao Y."/>
            <person name="Liu J."/>
            <person name="Shao H."/>
            <person name="Ye R."/>
            <person name="Li L."/>
            <person name="Wei W."/>
            <person name="Wang X."/>
            <person name="Wang C."/>
            <person name="Huo Q."/>
            <person name="Li W."/>
            <person name="Guo W."/>
            <person name="Chen H."/>
            <person name="Chen S."/>
            <person name="Zhou L."/>
            <person name="Zhou L."/>
            <person name="Ni X."/>
            <person name="Tian J."/>
            <person name="Zhou Y."/>
            <person name="Sheng Y."/>
            <person name="Liu T."/>
            <person name="Pan Y."/>
            <person name="Xia L."/>
            <person name="Li J."/>
            <person name="Zhao F."/>
            <person name="Cao W."/>
        </authorList>
    </citation>
    <scope>NUCLEOTIDE SEQUENCE</scope>
    <source>
        <strain evidence="2">Rmic-2018</strain>
        <tissue evidence="2">Larvae</tissue>
    </source>
</reference>
<keyword evidence="1" id="KW-1133">Transmembrane helix</keyword>
<dbReference type="PRINTS" id="PR00081">
    <property type="entry name" value="GDHRDH"/>
</dbReference>
<dbReference type="GO" id="GO:0008202">
    <property type="term" value="P:steroid metabolic process"/>
    <property type="evidence" value="ECO:0007669"/>
    <property type="project" value="TreeGrafter"/>
</dbReference>
<accession>A0A9J6E896</accession>
<feature type="transmembrane region" description="Helical" evidence="1">
    <location>
        <begin position="60"/>
        <end position="77"/>
    </location>
</feature>